<reference evidence="5 6" key="1">
    <citation type="journal article" date="2018" name="Sci. Rep.">
        <title>Genomic signatures of local adaptation to the degree of environmental predictability in rotifers.</title>
        <authorList>
            <person name="Franch-Gras L."/>
            <person name="Hahn C."/>
            <person name="Garcia-Roger E.M."/>
            <person name="Carmona M.J."/>
            <person name="Serra M."/>
            <person name="Gomez A."/>
        </authorList>
    </citation>
    <scope>NUCLEOTIDE SEQUENCE [LARGE SCALE GENOMIC DNA]</scope>
    <source>
        <strain evidence="5">HYR1</strain>
    </source>
</reference>
<comment type="caution">
    <text evidence="5">The sequence shown here is derived from an EMBL/GenBank/DDBJ whole genome shotgun (WGS) entry which is preliminary data.</text>
</comment>
<dbReference type="InterPro" id="IPR003692">
    <property type="entry name" value="Hydantoinase_B"/>
</dbReference>
<feature type="domain" description="Hydantoinase/oxoprolinase N-terminal" evidence="4">
    <location>
        <begin position="9"/>
        <end position="212"/>
    </location>
</feature>
<dbReference type="Pfam" id="PF05378">
    <property type="entry name" value="Hydant_A_N"/>
    <property type="match status" value="1"/>
</dbReference>
<evidence type="ECO:0000313" key="5">
    <source>
        <dbReference type="EMBL" id="RNA32525.1"/>
    </source>
</evidence>
<sequence length="1249" mass="138627">MSEKNKFKFSIDRGGTFTDVFCITPHGKIITEKFLSENPSNYPDAPTYAIKKIISQETGIPIMDDLIDPENIEWIRMGTTVATNALLEGKGDRFCLVITKGFKDLLFIGNQSRPNLFDLSIQMPKILYDDVIEVDERIIPYSENDSSHDPERIKTLPNGKKIEILKKPNLDRLEQDLIEIKSKKNISNIAVLLLHSYIYNDHEILIEKLAQKLDFSHIALSHKISSMIRAVPRGLTTTIDAYLTPCINRYLKSFTSSFSSEVRVLFMQSDGGLTSINNGPAGGVVGYALTSFSKEEQQAVIGFDMGGTSTDVSRYDGKYEHVFETLTAGYTIQAPQLDINTIAAGGGSMLFFRAGMFVVGPESAGSNPGPACYKNNGPLTITDANLILGRLLPDYFPKIFGKNQNEALDYRGSRKLFQDLTTEINEYQRTKELKEMSLEEVAQGFVKVANEAMCRPIRNLTEGKGFDTRKHLLACFGGAGGQHACAIARSLGIRKILVNRFSGILSAFGLSLADVVVEKQEPFNIFLNELNMNNLVIDQIKALQVQCIKDLVEKENFTTDSIEIEYYLNLRYHGTDTGIMCSPHVYRSSPNDLKHTDFLTSFLERYRTEYGFVLNRDIYVDDIRVRGIGKTKLQDKNLVCVNSRKEGKLDPFDTKNVYFDNHGFISTSLYSIEDVLMKDTIYGPAIIIDKNSTILIEPDCLAYLNDRGDIVIEVLLEIAAHHHPTSTQLDITQLSIFSHRFMSIAEQMGRILQRTSVSTNIKERLDFSCAMFDSNGGLVANAPHIPVHLGAMQEAVKYQIEISKGENAIKSGDVILSNHPACGGSHLPDLTVITPVFYENSDKPVFFVANRGHHADIGGLTPGSMPPTSTKLWQEGAAFKSLKIVQNNVFNEKEIIEGFNAPAQYPNCSGSRNLSDNLSDLKAQIAANKRGIDLITQLIDEYSLKVVLSYMGYIQHTAETSVRSLMKKLSSKCHLEKGDLSYFKAQEFMDDGSNIDLSVEIDKRKGSAIFDFSGTSFQVNGNLNAPKAISLSAIIYCIRCMLNYDIPLNQGCLEPIKIKIPEGCLLSPSDDAAVVGGNVTTSQRIVDLIFKVFQICAASQGCMNNITFGNDRGGYYETVGGGAGAGPGWQGRHGIHTHMTNTRITDVEILENRYPIRLNKFSLRENSGGKGKYNGGNGLIREYVFRDKLKLCVLTERRVFQPYGMAGGLPGARGQNTLVKRNGMHLNLGSKSEIEVDSGVLFLQFSDFI</sequence>
<dbReference type="InterPro" id="IPR045079">
    <property type="entry name" value="Oxoprolinase-like"/>
</dbReference>
<dbReference type="GO" id="GO:0005829">
    <property type="term" value="C:cytosol"/>
    <property type="evidence" value="ECO:0007669"/>
    <property type="project" value="TreeGrafter"/>
</dbReference>
<dbReference type="Pfam" id="PF01968">
    <property type="entry name" value="Hydantoinase_A"/>
    <property type="match status" value="1"/>
</dbReference>
<accession>A0A3M7SA71</accession>
<gene>
    <name evidence="5" type="ORF">BpHYR1_029157</name>
</gene>
<dbReference type="InterPro" id="IPR002821">
    <property type="entry name" value="Hydantoinase_A"/>
</dbReference>
<evidence type="ECO:0000256" key="1">
    <source>
        <dbReference type="ARBA" id="ARBA00010403"/>
    </source>
</evidence>
<protein>
    <submittedName>
        <fullName evidence="5">5-oxoprolinase</fullName>
    </submittedName>
</protein>
<evidence type="ECO:0000259" key="4">
    <source>
        <dbReference type="Pfam" id="PF05378"/>
    </source>
</evidence>
<dbReference type="PANTHER" id="PTHR11365:SF2">
    <property type="entry name" value="5-OXOPROLINASE"/>
    <property type="match status" value="1"/>
</dbReference>
<evidence type="ECO:0000313" key="6">
    <source>
        <dbReference type="Proteomes" id="UP000276133"/>
    </source>
</evidence>
<evidence type="ECO:0000259" key="3">
    <source>
        <dbReference type="Pfam" id="PF02538"/>
    </source>
</evidence>
<comment type="similarity">
    <text evidence="1">Belongs to the oxoprolinase family.</text>
</comment>
<name>A0A3M7SA71_BRAPC</name>
<feature type="domain" description="Hydantoinase B/oxoprolinase" evidence="3">
    <location>
        <begin position="731"/>
        <end position="1240"/>
    </location>
</feature>
<dbReference type="OrthoDB" id="3643at2759"/>
<dbReference type="InterPro" id="IPR008040">
    <property type="entry name" value="Hydant_A_N"/>
</dbReference>
<dbReference type="STRING" id="10195.A0A3M7SA71"/>
<feature type="domain" description="Hydantoinase A/oxoprolinase" evidence="2">
    <location>
        <begin position="233"/>
        <end position="518"/>
    </location>
</feature>
<dbReference type="AlphaFoldDB" id="A0A3M7SA71"/>
<dbReference type="GO" id="GO:0006749">
    <property type="term" value="P:glutathione metabolic process"/>
    <property type="evidence" value="ECO:0007669"/>
    <property type="project" value="TreeGrafter"/>
</dbReference>
<proteinExistence type="inferred from homology"/>
<dbReference type="Pfam" id="PF02538">
    <property type="entry name" value="Hydantoinase_B"/>
    <property type="match status" value="1"/>
</dbReference>
<dbReference type="GO" id="GO:0017168">
    <property type="term" value="F:5-oxoprolinase (ATP-hydrolyzing) activity"/>
    <property type="evidence" value="ECO:0007669"/>
    <property type="project" value="TreeGrafter"/>
</dbReference>
<evidence type="ECO:0000259" key="2">
    <source>
        <dbReference type="Pfam" id="PF01968"/>
    </source>
</evidence>
<dbReference type="Proteomes" id="UP000276133">
    <property type="component" value="Unassembled WGS sequence"/>
</dbReference>
<organism evidence="5 6">
    <name type="scientific">Brachionus plicatilis</name>
    <name type="common">Marine rotifer</name>
    <name type="synonym">Brachionus muelleri</name>
    <dbReference type="NCBI Taxonomy" id="10195"/>
    <lineage>
        <taxon>Eukaryota</taxon>
        <taxon>Metazoa</taxon>
        <taxon>Spiralia</taxon>
        <taxon>Gnathifera</taxon>
        <taxon>Rotifera</taxon>
        <taxon>Eurotatoria</taxon>
        <taxon>Monogononta</taxon>
        <taxon>Pseudotrocha</taxon>
        <taxon>Ploima</taxon>
        <taxon>Brachionidae</taxon>
        <taxon>Brachionus</taxon>
    </lineage>
</organism>
<keyword evidence="6" id="KW-1185">Reference proteome</keyword>
<dbReference type="PANTHER" id="PTHR11365">
    <property type="entry name" value="5-OXOPROLINASE RELATED"/>
    <property type="match status" value="1"/>
</dbReference>
<dbReference type="EMBL" id="REGN01001787">
    <property type="protein sequence ID" value="RNA32525.1"/>
    <property type="molecule type" value="Genomic_DNA"/>
</dbReference>